<keyword evidence="7 8" id="KW-0324">Glycolysis</keyword>
<keyword evidence="4 8" id="KW-0547">Nucleotide-binding</keyword>
<evidence type="ECO:0000313" key="12">
    <source>
        <dbReference type="Proteomes" id="UP000076871"/>
    </source>
</evidence>
<dbReference type="AlphaFoldDB" id="A0A165I5I4"/>
<dbReference type="RefSeq" id="XP_040770127.1">
    <property type="nucleotide sequence ID" value="XM_040907525.1"/>
</dbReference>
<keyword evidence="5 8" id="KW-0418">Kinase</keyword>
<dbReference type="GO" id="GO:0008865">
    <property type="term" value="F:fructokinase activity"/>
    <property type="evidence" value="ECO:0007669"/>
    <property type="project" value="TreeGrafter"/>
</dbReference>
<dbReference type="InterPro" id="IPR001312">
    <property type="entry name" value="Hexokinase"/>
</dbReference>
<keyword evidence="3 8" id="KW-0808">Transferase</keyword>
<dbReference type="GO" id="GO:0006096">
    <property type="term" value="P:glycolytic process"/>
    <property type="evidence" value="ECO:0007669"/>
    <property type="project" value="UniProtKB-UniPathway"/>
</dbReference>
<dbReference type="GO" id="GO:0005524">
    <property type="term" value="F:ATP binding"/>
    <property type="evidence" value="ECO:0007669"/>
    <property type="project" value="UniProtKB-UniRule"/>
</dbReference>
<feature type="domain" description="Hexokinase N-terminal" evidence="9">
    <location>
        <begin position="44"/>
        <end position="247"/>
    </location>
</feature>
<evidence type="ECO:0000259" key="10">
    <source>
        <dbReference type="Pfam" id="PF03727"/>
    </source>
</evidence>
<comment type="pathway">
    <text evidence="1">Carbohydrate degradation; glycolysis; D-glyceraldehyde 3-phosphate and glycerone phosphate from D-glucose: step 1/4.</text>
</comment>
<reference evidence="11 12" key="1">
    <citation type="journal article" date="2016" name="Mol. Biol. Evol.">
        <title>Comparative Genomics of Early-Diverging Mushroom-Forming Fungi Provides Insights into the Origins of Lignocellulose Decay Capabilities.</title>
        <authorList>
            <person name="Nagy L.G."/>
            <person name="Riley R."/>
            <person name="Tritt A."/>
            <person name="Adam C."/>
            <person name="Daum C."/>
            <person name="Floudas D."/>
            <person name="Sun H."/>
            <person name="Yadav J.S."/>
            <person name="Pangilinan J."/>
            <person name="Larsson K.H."/>
            <person name="Matsuura K."/>
            <person name="Barry K."/>
            <person name="Labutti K."/>
            <person name="Kuo R."/>
            <person name="Ohm R.A."/>
            <person name="Bhattacharya S.S."/>
            <person name="Shirouzu T."/>
            <person name="Yoshinaga Y."/>
            <person name="Martin F.M."/>
            <person name="Grigoriev I.V."/>
            <person name="Hibbett D.S."/>
        </authorList>
    </citation>
    <scope>NUCLEOTIDE SEQUENCE [LARGE SCALE GENOMIC DNA]</scope>
    <source>
        <strain evidence="11 12">93-53</strain>
    </source>
</reference>
<evidence type="ECO:0000256" key="6">
    <source>
        <dbReference type="ARBA" id="ARBA00022840"/>
    </source>
</evidence>
<comment type="similarity">
    <text evidence="2 8">Belongs to the hexokinase family.</text>
</comment>
<evidence type="ECO:0000313" key="11">
    <source>
        <dbReference type="EMBL" id="KZT12617.1"/>
    </source>
</evidence>
<dbReference type="FunFam" id="3.30.420.40:FF:000034">
    <property type="entry name" value="Phosphotransferase"/>
    <property type="match status" value="1"/>
</dbReference>
<dbReference type="GO" id="GO:0004340">
    <property type="term" value="F:glucokinase activity"/>
    <property type="evidence" value="ECO:0007669"/>
    <property type="project" value="TreeGrafter"/>
</dbReference>
<dbReference type="GeneID" id="63824554"/>
<proteinExistence type="inferred from homology"/>
<accession>A0A165I5I4</accession>
<dbReference type="InParanoid" id="A0A165I5I4"/>
<dbReference type="InterPro" id="IPR043129">
    <property type="entry name" value="ATPase_NBD"/>
</dbReference>
<dbReference type="PANTHER" id="PTHR19443">
    <property type="entry name" value="HEXOKINASE"/>
    <property type="match status" value="1"/>
</dbReference>
<dbReference type="SUPFAM" id="SSF53067">
    <property type="entry name" value="Actin-like ATPase domain"/>
    <property type="match status" value="2"/>
</dbReference>
<evidence type="ECO:0000259" key="9">
    <source>
        <dbReference type="Pfam" id="PF00349"/>
    </source>
</evidence>
<evidence type="ECO:0000256" key="3">
    <source>
        <dbReference type="ARBA" id="ARBA00022679"/>
    </source>
</evidence>
<dbReference type="GO" id="GO:0005536">
    <property type="term" value="F:D-glucose binding"/>
    <property type="evidence" value="ECO:0007669"/>
    <property type="project" value="InterPro"/>
</dbReference>
<dbReference type="InterPro" id="IPR022672">
    <property type="entry name" value="Hexokinase_N"/>
</dbReference>
<dbReference type="EC" id="2.7.1.-" evidence="8"/>
<dbReference type="PROSITE" id="PS51748">
    <property type="entry name" value="HEXOKINASE_2"/>
    <property type="match status" value="1"/>
</dbReference>
<evidence type="ECO:0000256" key="2">
    <source>
        <dbReference type="ARBA" id="ARBA00009225"/>
    </source>
</evidence>
<dbReference type="InterPro" id="IPR022673">
    <property type="entry name" value="Hexokinase_C"/>
</dbReference>
<gene>
    <name evidence="11" type="ORF">LAESUDRAFT_718896</name>
</gene>
<dbReference type="GO" id="GO:0005829">
    <property type="term" value="C:cytosol"/>
    <property type="evidence" value="ECO:0007669"/>
    <property type="project" value="TreeGrafter"/>
</dbReference>
<dbReference type="FunCoup" id="A0A165I5I4">
    <property type="interactions" value="203"/>
</dbReference>
<dbReference type="Gene3D" id="3.40.367.20">
    <property type="match status" value="1"/>
</dbReference>
<dbReference type="GO" id="GO:0005739">
    <property type="term" value="C:mitochondrion"/>
    <property type="evidence" value="ECO:0007669"/>
    <property type="project" value="TreeGrafter"/>
</dbReference>
<dbReference type="GO" id="GO:0001678">
    <property type="term" value="P:intracellular glucose homeostasis"/>
    <property type="evidence" value="ECO:0007669"/>
    <property type="project" value="InterPro"/>
</dbReference>
<dbReference type="OrthoDB" id="419537at2759"/>
<evidence type="ECO:0000256" key="8">
    <source>
        <dbReference type="RuleBase" id="RU362007"/>
    </source>
</evidence>
<organism evidence="11 12">
    <name type="scientific">Laetiporus sulphureus 93-53</name>
    <dbReference type="NCBI Taxonomy" id="1314785"/>
    <lineage>
        <taxon>Eukaryota</taxon>
        <taxon>Fungi</taxon>
        <taxon>Dikarya</taxon>
        <taxon>Basidiomycota</taxon>
        <taxon>Agaricomycotina</taxon>
        <taxon>Agaricomycetes</taxon>
        <taxon>Polyporales</taxon>
        <taxon>Laetiporus</taxon>
    </lineage>
</organism>
<evidence type="ECO:0000256" key="1">
    <source>
        <dbReference type="ARBA" id="ARBA00004888"/>
    </source>
</evidence>
<keyword evidence="12" id="KW-1185">Reference proteome</keyword>
<dbReference type="PRINTS" id="PR00475">
    <property type="entry name" value="HEXOKINASE"/>
</dbReference>
<dbReference type="EMBL" id="KV427605">
    <property type="protein sequence ID" value="KZT12617.1"/>
    <property type="molecule type" value="Genomic_DNA"/>
</dbReference>
<sequence length="548" mass="59286">MSYVIREGAFKPFMRTALTLSTSSHLACHITLPPDPHTHVQNHHSFTLDHDALVKITQQFLDDIRLGLGEYNHPMAMIPTFVTGVPDGSETGTFLALDLGGTNLRVCEVTLLGNHQFRIRQQKYRVSEALKTGEASALFDYLADSVDAFLTEFSSAVSSPTTADITNPFEPSTPLSVPLGLTFSFPVEQTAINEGKILTWTKGFSAKNAVGKDVVRLLQDAFDRKHLHVRCVALVNDTVGTLLSRAYAAGSCLLGAIFGTGTNGAYVENVENITKLGNSPARQKGGLMIINAEWGAFNNTRSRLPTTSYDNKLDRESINPRKQAFEKFISGMYLGEITRNILLSFIDAAPKPLLFNGNSSEPLNTHYGLDTAVMSEVESAWELGRTDAAKVNGANGHVPNWQSVHFTDVKALGKDDIARLERIREILIQRLLLVPENVSLRDAAIVRWTVSLVANRAARLSGTAVAAVLVQTGNAKLGGGAPAPKENLIIGVDGSLIQHYPNFEARLRSSLRSLVGEAVEKCVEIDLAKDGSGAGAALCALQAIKQGL</sequence>
<protein>
    <recommendedName>
        <fullName evidence="8">Phosphotransferase</fullName>
        <ecNumber evidence="8">2.7.1.-</ecNumber>
    </recommendedName>
</protein>
<dbReference type="STRING" id="1314785.A0A165I5I4"/>
<dbReference type="Pfam" id="PF03727">
    <property type="entry name" value="Hexokinase_2"/>
    <property type="match status" value="1"/>
</dbReference>
<evidence type="ECO:0000256" key="7">
    <source>
        <dbReference type="ARBA" id="ARBA00023152"/>
    </source>
</evidence>
<dbReference type="Proteomes" id="UP000076871">
    <property type="component" value="Unassembled WGS sequence"/>
</dbReference>
<feature type="domain" description="Hexokinase C-terminal" evidence="10">
    <location>
        <begin position="254"/>
        <end position="541"/>
    </location>
</feature>
<evidence type="ECO:0000256" key="5">
    <source>
        <dbReference type="ARBA" id="ARBA00022777"/>
    </source>
</evidence>
<dbReference type="GO" id="GO:0006006">
    <property type="term" value="P:glucose metabolic process"/>
    <property type="evidence" value="ECO:0007669"/>
    <property type="project" value="TreeGrafter"/>
</dbReference>
<dbReference type="Pfam" id="PF00349">
    <property type="entry name" value="Hexokinase_1"/>
    <property type="match status" value="1"/>
</dbReference>
<dbReference type="UniPathway" id="UPA00109">
    <property type="reaction ID" value="UER00180"/>
</dbReference>
<dbReference type="PANTHER" id="PTHR19443:SF30">
    <property type="entry name" value="GLUCOKINASE-1-RELATED"/>
    <property type="match status" value="1"/>
</dbReference>
<keyword evidence="6 8" id="KW-0067">ATP-binding</keyword>
<dbReference type="Gene3D" id="3.30.420.40">
    <property type="match status" value="1"/>
</dbReference>
<dbReference type="Gene3D" id="1.10.287.1250">
    <property type="match status" value="1"/>
</dbReference>
<name>A0A165I5I4_9APHY</name>
<evidence type="ECO:0000256" key="4">
    <source>
        <dbReference type="ARBA" id="ARBA00022741"/>
    </source>
</evidence>